<accession>A0AAV9Z2M5</accession>
<dbReference type="EMBL" id="JAWWNJ010000229">
    <property type="protein sequence ID" value="KAK6969276.1"/>
    <property type="molecule type" value="Genomic_DNA"/>
</dbReference>
<dbReference type="Proteomes" id="UP001362999">
    <property type="component" value="Unassembled WGS sequence"/>
</dbReference>
<name>A0AAV9Z2M5_9AGAR</name>
<reference evidence="1 2" key="1">
    <citation type="journal article" date="2024" name="J Genomics">
        <title>Draft genome sequencing and assembly of Favolaschia claudopus CIRM-BRFM 2984 isolated from oak limbs.</title>
        <authorList>
            <person name="Navarro D."/>
            <person name="Drula E."/>
            <person name="Chaduli D."/>
            <person name="Cazenave R."/>
            <person name="Ahrendt S."/>
            <person name="Wang J."/>
            <person name="Lipzen A."/>
            <person name="Daum C."/>
            <person name="Barry K."/>
            <person name="Grigoriev I.V."/>
            <person name="Favel A."/>
            <person name="Rosso M.N."/>
            <person name="Martin F."/>
        </authorList>
    </citation>
    <scope>NUCLEOTIDE SEQUENCE [LARGE SCALE GENOMIC DNA]</scope>
    <source>
        <strain evidence="1 2">CIRM-BRFM 2984</strain>
    </source>
</reference>
<protein>
    <submittedName>
        <fullName evidence="1">Uncharacterized protein</fullName>
    </submittedName>
</protein>
<evidence type="ECO:0000313" key="1">
    <source>
        <dbReference type="EMBL" id="KAK6969276.1"/>
    </source>
</evidence>
<keyword evidence="2" id="KW-1185">Reference proteome</keyword>
<organism evidence="1 2">
    <name type="scientific">Favolaschia claudopus</name>
    <dbReference type="NCBI Taxonomy" id="2862362"/>
    <lineage>
        <taxon>Eukaryota</taxon>
        <taxon>Fungi</taxon>
        <taxon>Dikarya</taxon>
        <taxon>Basidiomycota</taxon>
        <taxon>Agaricomycotina</taxon>
        <taxon>Agaricomycetes</taxon>
        <taxon>Agaricomycetidae</taxon>
        <taxon>Agaricales</taxon>
        <taxon>Marasmiineae</taxon>
        <taxon>Mycenaceae</taxon>
        <taxon>Favolaschia</taxon>
    </lineage>
</organism>
<proteinExistence type="predicted"/>
<gene>
    <name evidence="1" type="ORF">R3P38DRAFT_2671175</name>
</gene>
<evidence type="ECO:0000313" key="2">
    <source>
        <dbReference type="Proteomes" id="UP001362999"/>
    </source>
</evidence>
<comment type="caution">
    <text evidence="1">The sequence shown here is derived from an EMBL/GenBank/DDBJ whole genome shotgun (WGS) entry which is preliminary data.</text>
</comment>
<sequence length="185" mass="20405">MPSVELNPAFLDNYPTTEVSAGRMAGPLTVDEAHAFFGGHFRTAPLGLVEKEPGLGKWRMVQNNSVLDSVGDSTNSWLDAKDILIRWHTCADMADIVAKAPPGTQVASLDQAHAFRCSAVLPRHKWALPVMWRDSIWPDHTFPFGLCTSGNVQGTVADAFVDILDAHDIGPTPKWVDDFEFFRFP</sequence>
<feature type="non-terminal residue" evidence="1">
    <location>
        <position position="185"/>
    </location>
</feature>
<dbReference type="AlphaFoldDB" id="A0AAV9Z2M5"/>